<keyword evidence="2" id="KW-1185">Reference proteome</keyword>
<accession>A0ACB5R8W6</accession>
<evidence type="ECO:0000313" key="2">
    <source>
        <dbReference type="Proteomes" id="UP001058074"/>
    </source>
</evidence>
<sequence length="409" mass="46535">MELEKSKTGVLTMRYNNKYIHSKYDPIKESEQFVVNNIHFIKNNIIVIYGLGLGYHINCILNYITDGTKIYIFEWNKDLIEACKMVNADLFIEKNIKIISGTQKDFYEKLSSYLEKVNDIIVHKPSLETISETNDKLYMLIKGYLITKQWIKDNGSLLEENYIYNSKINAKSIKELIDDFTQVNSHKPYIIVAAGPSLDFDLDLLKENRERFNIISVGSALRSLMNKGIKPDAVVIIDGKEIVKNQLRDYENSGISLCFLSTASRWAVEAYNGPRYIFYNSVGEDEVIIRTGKTVAVAAIDIALKSGAQEIILLGQDLAFLENKSHTETFEATYGFKDVIRKSGVNKFVKSIDGKMLETTEGYLYFKAQIELIINESKSISFINCSKGALIDGAVHMSLSQYLNNYIKE</sequence>
<dbReference type="EMBL" id="BROD01000001">
    <property type="protein sequence ID" value="GKX65471.1"/>
    <property type="molecule type" value="Genomic_DNA"/>
</dbReference>
<name>A0ACB5R8W6_9CLOT</name>
<proteinExistence type="predicted"/>
<comment type="caution">
    <text evidence="1">The sequence shown here is derived from an EMBL/GenBank/DDBJ whole genome shotgun (WGS) entry which is preliminary data.</text>
</comment>
<dbReference type="Proteomes" id="UP001058074">
    <property type="component" value="Unassembled WGS sequence"/>
</dbReference>
<protein>
    <submittedName>
        <fullName evidence="1">Uncharacterized protein</fullName>
    </submittedName>
</protein>
<organism evidence="1 2">
    <name type="scientific">Inconstantimicrobium mannanitabidum</name>
    <dbReference type="NCBI Taxonomy" id="1604901"/>
    <lineage>
        <taxon>Bacteria</taxon>
        <taxon>Bacillati</taxon>
        <taxon>Bacillota</taxon>
        <taxon>Clostridia</taxon>
        <taxon>Eubacteriales</taxon>
        <taxon>Clostridiaceae</taxon>
        <taxon>Inconstantimicrobium</taxon>
    </lineage>
</organism>
<reference evidence="1" key="1">
    <citation type="journal article" date="2025" name="Int. J. Syst. Evol. Microbiol.">
        <title>Inconstantimicrobium mannanitabidum sp. nov., a novel member of the family Clostridiaceae isolated from anoxic soil under the treatment of reductive soil disinfestation.</title>
        <authorList>
            <person name="Ueki A."/>
            <person name="Tonouchi A."/>
            <person name="Honma S."/>
            <person name="Kaku N."/>
            <person name="Ueki K."/>
        </authorList>
    </citation>
    <scope>NUCLEOTIDE SEQUENCE</scope>
    <source>
        <strain evidence="1">TW13</strain>
    </source>
</reference>
<gene>
    <name evidence="1" type="ORF">rsdtw13_07290</name>
</gene>
<evidence type="ECO:0000313" key="1">
    <source>
        <dbReference type="EMBL" id="GKX65471.1"/>
    </source>
</evidence>